<dbReference type="SUPFAM" id="SSF57701">
    <property type="entry name" value="Zn2/Cys6 DNA-binding domain"/>
    <property type="match status" value="1"/>
</dbReference>
<dbReference type="PROSITE" id="PS50048">
    <property type="entry name" value="ZN2_CY6_FUNGAL_2"/>
    <property type="match status" value="1"/>
</dbReference>
<dbReference type="CDD" id="cd00067">
    <property type="entry name" value="GAL4"/>
    <property type="match status" value="1"/>
</dbReference>
<evidence type="ECO:0000313" key="3">
    <source>
        <dbReference type="EMBL" id="KAJ4499476.1"/>
    </source>
</evidence>
<accession>A0ABQ8VSX2</accession>
<feature type="region of interest" description="Disordered" evidence="1">
    <location>
        <begin position="26"/>
        <end position="53"/>
    </location>
</feature>
<feature type="compositionally biased region" description="Polar residues" evidence="1">
    <location>
        <begin position="35"/>
        <end position="45"/>
    </location>
</feature>
<dbReference type="InterPro" id="IPR001138">
    <property type="entry name" value="Zn2Cys6_DnaBD"/>
</dbReference>
<feature type="domain" description="Zn(2)-C6 fungal-type" evidence="2">
    <location>
        <begin position="423"/>
        <end position="458"/>
    </location>
</feature>
<dbReference type="Pfam" id="PF00172">
    <property type="entry name" value="Zn_clus"/>
    <property type="match status" value="1"/>
</dbReference>
<name>A0ABQ8VSX2_9AGAR</name>
<feature type="region of interest" description="Disordered" evidence="1">
    <location>
        <begin position="294"/>
        <end position="416"/>
    </location>
</feature>
<feature type="compositionally biased region" description="Pro residues" evidence="1">
    <location>
        <begin position="390"/>
        <end position="399"/>
    </location>
</feature>
<dbReference type="EMBL" id="JANVFT010000010">
    <property type="protein sequence ID" value="KAJ4499476.1"/>
    <property type="molecule type" value="Genomic_DNA"/>
</dbReference>
<keyword evidence="4" id="KW-1185">Reference proteome</keyword>
<organism evidence="3 4">
    <name type="scientific">Lentinula lateritia</name>
    <dbReference type="NCBI Taxonomy" id="40482"/>
    <lineage>
        <taxon>Eukaryota</taxon>
        <taxon>Fungi</taxon>
        <taxon>Dikarya</taxon>
        <taxon>Basidiomycota</taxon>
        <taxon>Agaricomycotina</taxon>
        <taxon>Agaricomycetes</taxon>
        <taxon>Agaricomycetidae</taxon>
        <taxon>Agaricales</taxon>
        <taxon>Marasmiineae</taxon>
        <taxon>Omphalotaceae</taxon>
        <taxon>Lentinula</taxon>
    </lineage>
</organism>
<feature type="compositionally biased region" description="Low complexity" evidence="1">
    <location>
        <begin position="294"/>
        <end position="314"/>
    </location>
</feature>
<feature type="compositionally biased region" description="Polar residues" evidence="1">
    <location>
        <begin position="343"/>
        <end position="353"/>
    </location>
</feature>
<comment type="caution">
    <text evidence="3">The sequence shown here is derived from an EMBL/GenBank/DDBJ whole genome shotgun (WGS) entry which is preliminary data.</text>
</comment>
<evidence type="ECO:0000313" key="4">
    <source>
        <dbReference type="Proteomes" id="UP001150217"/>
    </source>
</evidence>
<sequence>MESHRSSEQPFDDLYSYSDQPFMSSSYESFDPTHPSLQTSHSPTVDNFHHDSTSQQHTRHFVFHQEKFESNSFAQFLKEDDERFFATFPEAAKAAAQQQQQQWLVLGRDYRDFNGSAAFNLSANHGTYAYPSPTSPVHPSNVVDVMERGQGTYPAPYATSASSSHASFPYTLDPNSCNDVPLEGYNQLSESLSARQGVVTPVSNFANSSFYPPLSSEVHPNIHGLQHDSIMPLSLPSPISAHASGQSPQLLRLQSPTMNFLRSPSEITETLFSPLESHHSQMYSLSPEAILAHSPASPSPTLLPRLPSTLSPVSMVTPPEQLTLPPVPQDPLSDSEPLADDSNGASSSKTVLTKPSVRRKRRRNLSEELQSSNSSKSGSTRSYVYGKIPLPKPTPPPAPKASKSRPAASSSSSQNEKKSLALACFFCRGRKIACGPQDPNSADRTCNQCHRRSLKCEYPTESRRGMRKRKSVVLNSSFRADKEFQSHTPKLAISSTSSSSKV</sequence>
<evidence type="ECO:0000256" key="1">
    <source>
        <dbReference type="SAM" id="MobiDB-lite"/>
    </source>
</evidence>
<feature type="compositionally biased region" description="Low complexity" evidence="1">
    <location>
        <begin position="367"/>
        <end position="382"/>
    </location>
</feature>
<dbReference type="SMART" id="SM00066">
    <property type="entry name" value="GAL4"/>
    <property type="match status" value="1"/>
</dbReference>
<feature type="compositionally biased region" description="Low complexity" evidence="1">
    <location>
        <begin position="400"/>
        <end position="414"/>
    </location>
</feature>
<dbReference type="Proteomes" id="UP001150217">
    <property type="component" value="Unassembled WGS sequence"/>
</dbReference>
<gene>
    <name evidence="3" type="ORF">C8R41DRAFT_814159</name>
</gene>
<evidence type="ECO:0000259" key="2">
    <source>
        <dbReference type="PROSITE" id="PS50048"/>
    </source>
</evidence>
<reference evidence="3" key="1">
    <citation type="submission" date="2022-08" db="EMBL/GenBank/DDBJ databases">
        <title>A Global Phylogenomic Analysis of the Shiitake Genus Lentinula.</title>
        <authorList>
            <consortium name="DOE Joint Genome Institute"/>
            <person name="Sierra-Patev S."/>
            <person name="Min B."/>
            <person name="Naranjo-Ortiz M."/>
            <person name="Looney B."/>
            <person name="Konkel Z."/>
            <person name="Slot J.C."/>
            <person name="Sakamoto Y."/>
            <person name="Steenwyk J.L."/>
            <person name="Rokas A."/>
            <person name="Carro J."/>
            <person name="Camarero S."/>
            <person name="Ferreira P."/>
            <person name="Molpeceres G."/>
            <person name="Ruiz-Duenas F.J."/>
            <person name="Serrano A."/>
            <person name="Henrissat B."/>
            <person name="Drula E."/>
            <person name="Hughes K.W."/>
            <person name="Mata J.L."/>
            <person name="Ishikawa N.K."/>
            <person name="Vargas-Isla R."/>
            <person name="Ushijima S."/>
            <person name="Smith C.A."/>
            <person name="Ahrendt S."/>
            <person name="Andreopoulos W."/>
            <person name="He G."/>
            <person name="Labutti K."/>
            <person name="Lipzen A."/>
            <person name="Ng V."/>
            <person name="Riley R."/>
            <person name="Sandor L."/>
            <person name="Barry K."/>
            <person name="Martinez A.T."/>
            <person name="Xiao Y."/>
            <person name="Gibbons J.G."/>
            <person name="Terashima K."/>
            <person name="Grigoriev I.V."/>
            <person name="Hibbett D.S."/>
        </authorList>
    </citation>
    <scope>NUCLEOTIDE SEQUENCE</scope>
    <source>
        <strain evidence="3">RHP3577 ss4</strain>
    </source>
</reference>
<dbReference type="InterPro" id="IPR036864">
    <property type="entry name" value="Zn2-C6_fun-type_DNA-bd_sf"/>
</dbReference>
<protein>
    <recommendedName>
        <fullName evidence="2">Zn(2)-C6 fungal-type domain-containing protein</fullName>
    </recommendedName>
</protein>
<dbReference type="PROSITE" id="PS00463">
    <property type="entry name" value="ZN2_CY6_FUNGAL_1"/>
    <property type="match status" value="1"/>
</dbReference>
<proteinExistence type="predicted"/>
<dbReference type="Gene3D" id="4.10.240.10">
    <property type="entry name" value="Zn(2)-C6 fungal-type DNA-binding domain"/>
    <property type="match status" value="1"/>
</dbReference>